<dbReference type="RefSeq" id="WP_273846179.1">
    <property type="nucleotide sequence ID" value="NZ_JAQQWT010000016.1"/>
</dbReference>
<dbReference type="Pfam" id="PF00356">
    <property type="entry name" value="LacI"/>
    <property type="match status" value="1"/>
</dbReference>
<reference evidence="5 6" key="1">
    <citation type="submission" date="2024-09" db="EMBL/GenBank/DDBJ databases">
        <authorList>
            <person name="Sun Q."/>
            <person name="Mori K."/>
        </authorList>
    </citation>
    <scope>NUCLEOTIDE SEQUENCE [LARGE SCALE GENOMIC DNA]</scope>
    <source>
        <strain evidence="5 6">NCAIM B.02301</strain>
    </source>
</reference>
<name>A0ABV6NEI1_9BACI</name>
<keyword evidence="2 5" id="KW-0238">DNA-binding</keyword>
<dbReference type="SMART" id="SM00354">
    <property type="entry name" value="HTH_LACI"/>
    <property type="match status" value="1"/>
</dbReference>
<evidence type="ECO:0000259" key="4">
    <source>
        <dbReference type="PROSITE" id="PS50932"/>
    </source>
</evidence>
<dbReference type="SUPFAM" id="SSF47413">
    <property type="entry name" value="lambda repressor-like DNA-binding domains"/>
    <property type="match status" value="1"/>
</dbReference>
<keyword evidence="3" id="KW-0804">Transcription</keyword>
<dbReference type="Pfam" id="PF13377">
    <property type="entry name" value="Peripla_BP_3"/>
    <property type="match status" value="1"/>
</dbReference>
<evidence type="ECO:0000313" key="5">
    <source>
        <dbReference type="EMBL" id="MFC0559167.1"/>
    </source>
</evidence>
<gene>
    <name evidence="5" type="ORF">ACFFH4_08895</name>
</gene>
<evidence type="ECO:0000256" key="2">
    <source>
        <dbReference type="ARBA" id="ARBA00023125"/>
    </source>
</evidence>
<dbReference type="Proteomes" id="UP001589833">
    <property type="component" value="Unassembled WGS sequence"/>
</dbReference>
<dbReference type="Gene3D" id="1.10.260.40">
    <property type="entry name" value="lambda repressor-like DNA-binding domains"/>
    <property type="match status" value="1"/>
</dbReference>
<dbReference type="InterPro" id="IPR010982">
    <property type="entry name" value="Lambda_DNA-bd_dom_sf"/>
</dbReference>
<dbReference type="InterPro" id="IPR028082">
    <property type="entry name" value="Peripla_BP_I"/>
</dbReference>
<evidence type="ECO:0000313" key="6">
    <source>
        <dbReference type="Proteomes" id="UP001589833"/>
    </source>
</evidence>
<dbReference type="EMBL" id="JBHLTR010000011">
    <property type="protein sequence ID" value="MFC0559167.1"/>
    <property type="molecule type" value="Genomic_DNA"/>
</dbReference>
<feature type="domain" description="HTH lacI-type" evidence="4">
    <location>
        <begin position="2"/>
        <end position="49"/>
    </location>
</feature>
<comment type="caution">
    <text evidence="5">The sequence shown here is derived from an EMBL/GenBank/DDBJ whole genome shotgun (WGS) entry which is preliminary data.</text>
</comment>
<sequence>MATIKDIAERANVSTATVSRVLNNDKNLSVALETRDRIMDIAKELNYVPVRKRYPDSKSSSIIGEKEIGIVMWCSPEYEWEDTYFLSIRKGIESECAERGLLVKKISHYSGGMTEIQMNNLDGVIVVGMVSEEDEERLSQKVNHNLVFINHTPKNEWNDTVVIDHAKATRIALEHLFSLGHTKIGFIGGQEKAQDGSKIEDPRQKAYEETMKKRGLYHPDYVYISKQFLISDGYHSMIKAGGSKDLPSAFFIASDAMAIGAIRASHELGIKIPVDMSIVSFNDVEMASFTQPALTTVKVYTEEMGKAAVKLLLERLEGREIPFKIEVPTKLVVRESSVRLSNDS</sequence>
<dbReference type="CDD" id="cd01544">
    <property type="entry name" value="PBP1_GalR"/>
    <property type="match status" value="1"/>
</dbReference>
<evidence type="ECO:0000256" key="3">
    <source>
        <dbReference type="ARBA" id="ARBA00023163"/>
    </source>
</evidence>
<keyword evidence="1" id="KW-0805">Transcription regulation</keyword>
<dbReference type="InterPro" id="IPR000843">
    <property type="entry name" value="HTH_LacI"/>
</dbReference>
<dbReference type="SUPFAM" id="SSF53822">
    <property type="entry name" value="Periplasmic binding protein-like I"/>
    <property type="match status" value="1"/>
</dbReference>
<protein>
    <submittedName>
        <fullName evidence="5">LacI family DNA-binding transcriptional regulator</fullName>
    </submittedName>
</protein>
<dbReference type="PANTHER" id="PTHR30146">
    <property type="entry name" value="LACI-RELATED TRANSCRIPTIONAL REPRESSOR"/>
    <property type="match status" value="1"/>
</dbReference>
<dbReference type="PROSITE" id="PS50932">
    <property type="entry name" value="HTH_LACI_2"/>
    <property type="match status" value="1"/>
</dbReference>
<keyword evidence="6" id="KW-1185">Reference proteome</keyword>
<dbReference type="InterPro" id="IPR046335">
    <property type="entry name" value="LacI/GalR-like_sensor"/>
</dbReference>
<dbReference type="PRINTS" id="PR00036">
    <property type="entry name" value="HTHLACI"/>
</dbReference>
<organism evidence="5 6">
    <name type="scientific">Halalkalibacter alkalisediminis</name>
    <dbReference type="NCBI Taxonomy" id="935616"/>
    <lineage>
        <taxon>Bacteria</taxon>
        <taxon>Bacillati</taxon>
        <taxon>Bacillota</taxon>
        <taxon>Bacilli</taxon>
        <taxon>Bacillales</taxon>
        <taxon>Bacillaceae</taxon>
        <taxon>Halalkalibacter</taxon>
    </lineage>
</organism>
<dbReference type="GO" id="GO:0003677">
    <property type="term" value="F:DNA binding"/>
    <property type="evidence" value="ECO:0007669"/>
    <property type="project" value="UniProtKB-KW"/>
</dbReference>
<dbReference type="Gene3D" id="3.40.50.2300">
    <property type="match status" value="2"/>
</dbReference>
<dbReference type="PANTHER" id="PTHR30146:SF149">
    <property type="entry name" value="HTH-TYPE TRANSCRIPTIONAL REGULATOR EBGR"/>
    <property type="match status" value="1"/>
</dbReference>
<dbReference type="PROSITE" id="PS00356">
    <property type="entry name" value="HTH_LACI_1"/>
    <property type="match status" value="1"/>
</dbReference>
<evidence type="ECO:0000256" key="1">
    <source>
        <dbReference type="ARBA" id="ARBA00023015"/>
    </source>
</evidence>
<proteinExistence type="predicted"/>
<accession>A0ABV6NEI1</accession>
<dbReference type="CDD" id="cd01392">
    <property type="entry name" value="HTH_LacI"/>
    <property type="match status" value="1"/>
</dbReference>